<proteinExistence type="predicted"/>
<evidence type="ECO:0000256" key="2">
    <source>
        <dbReference type="PROSITE-ProRule" id="PRU00191"/>
    </source>
</evidence>
<dbReference type="OrthoDB" id="3175255at2759"/>
<dbReference type="SMART" id="SM00252">
    <property type="entry name" value="SH2"/>
    <property type="match status" value="2"/>
</dbReference>
<evidence type="ECO:0000313" key="5">
    <source>
        <dbReference type="EMBL" id="VDK45376.1"/>
    </source>
</evidence>
<dbReference type="GO" id="GO:0005942">
    <property type="term" value="C:phosphatidylinositol 3-kinase complex"/>
    <property type="evidence" value="ECO:0007669"/>
    <property type="project" value="TreeGrafter"/>
</dbReference>
<dbReference type="PANTHER" id="PTHR10155:SF10">
    <property type="entry name" value="PI3K21B, ISOFORM B"/>
    <property type="match status" value="1"/>
</dbReference>
<gene>
    <name evidence="5" type="ORF">ASIM_LOCUS11578</name>
</gene>
<dbReference type="Gene3D" id="3.30.505.10">
    <property type="entry name" value="SH2 domain"/>
    <property type="match status" value="2"/>
</dbReference>
<dbReference type="Proteomes" id="UP000267096">
    <property type="component" value="Unassembled WGS sequence"/>
</dbReference>
<dbReference type="InterPro" id="IPR036860">
    <property type="entry name" value="SH2_dom_sf"/>
</dbReference>
<name>A0A0M3JV69_ANISI</name>
<keyword evidence="1 2" id="KW-0727">SH2 domain</keyword>
<evidence type="ECO:0000259" key="4">
    <source>
        <dbReference type="PROSITE" id="PS50001"/>
    </source>
</evidence>
<dbReference type="GO" id="GO:0046935">
    <property type="term" value="F:1-phosphatidylinositol-3-kinase regulator activity"/>
    <property type="evidence" value="ECO:0007669"/>
    <property type="project" value="TreeGrafter"/>
</dbReference>
<dbReference type="InterPro" id="IPR000980">
    <property type="entry name" value="SH2"/>
</dbReference>
<reference evidence="5 6" key="2">
    <citation type="submission" date="2018-11" db="EMBL/GenBank/DDBJ databases">
        <authorList>
            <consortium name="Pathogen Informatics"/>
        </authorList>
    </citation>
    <scope>NUCLEOTIDE SEQUENCE [LARGE SCALE GENOMIC DNA]</scope>
</reference>
<feature type="domain" description="SH2" evidence="4">
    <location>
        <begin position="304"/>
        <end position="417"/>
    </location>
</feature>
<accession>A0A0M3JV69</accession>
<protein>
    <submittedName>
        <fullName evidence="7">Phosphoinositide 3-kinase adapter subunit (inferred by orthology to a C. elegans protein)</fullName>
    </submittedName>
</protein>
<reference evidence="7" key="1">
    <citation type="submission" date="2017-02" db="UniProtKB">
        <authorList>
            <consortium name="WormBaseParasite"/>
        </authorList>
    </citation>
    <scope>IDENTIFICATION</scope>
</reference>
<evidence type="ECO:0000256" key="1">
    <source>
        <dbReference type="ARBA" id="ARBA00022999"/>
    </source>
</evidence>
<dbReference type="GO" id="GO:0046854">
    <property type="term" value="P:phosphatidylinositol phosphate biosynthetic process"/>
    <property type="evidence" value="ECO:0007669"/>
    <property type="project" value="TreeGrafter"/>
</dbReference>
<dbReference type="WBParaSite" id="ASIM_0001211201-mRNA-1">
    <property type="protein sequence ID" value="ASIM_0001211201-mRNA-1"/>
    <property type="gene ID" value="ASIM_0001211201"/>
</dbReference>
<dbReference type="PANTHER" id="PTHR10155">
    <property type="entry name" value="PHOSPHATIDYLINOSITOL 3-KINASE REGULATORY SUBUNIT"/>
    <property type="match status" value="1"/>
</dbReference>
<dbReference type="SUPFAM" id="SSF55550">
    <property type="entry name" value="SH2 domain"/>
    <property type="match status" value="2"/>
</dbReference>
<dbReference type="PROSITE" id="PS50001">
    <property type="entry name" value="SH2"/>
    <property type="match status" value="2"/>
</dbReference>
<keyword evidence="6" id="KW-1185">Reference proteome</keyword>
<dbReference type="PRINTS" id="PR00401">
    <property type="entry name" value="SH2DOMAIN"/>
</dbReference>
<dbReference type="Pfam" id="PF00017">
    <property type="entry name" value="SH2"/>
    <property type="match status" value="2"/>
</dbReference>
<feature type="domain" description="SH2" evidence="4">
    <location>
        <begin position="49"/>
        <end position="143"/>
    </location>
</feature>
<dbReference type="GO" id="GO:0008286">
    <property type="term" value="P:insulin receptor signaling pathway"/>
    <property type="evidence" value="ECO:0007669"/>
    <property type="project" value="TreeGrafter"/>
</dbReference>
<feature type="region of interest" description="Disordered" evidence="3">
    <location>
        <begin position="1"/>
        <end position="36"/>
    </location>
</feature>
<evidence type="ECO:0000313" key="7">
    <source>
        <dbReference type="WBParaSite" id="ASIM_0001211201-mRNA-1"/>
    </source>
</evidence>
<dbReference type="AlphaFoldDB" id="A0A0M3JV69"/>
<evidence type="ECO:0000256" key="3">
    <source>
        <dbReference type="SAM" id="MobiDB-lite"/>
    </source>
</evidence>
<evidence type="ECO:0000313" key="6">
    <source>
        <dbReference type="Proteomes" id="UP000267096"/>
    </source>
</evidence>
<sequence length="422" mass="48700">MEEGCSYDHLPPQDNTHRSPSAQKSSSVNNNDENDESKRCALDLSSQLWYWGDTSKDLIASAMNGCDSGTYCVRDASTKGDYTLTLRFGDRNKLIKIFVSNGRCGFAMEDLRFATVVELVDYYKRNSLAEYNRQLETELLYPLRRPNIEKTMWEIDGVHSVEHLLCQLRGLRAAHSRILRLDDQINAELETNKTLLTNESELAHLNVNIEFQQRRSESIQIQQEQMNQQVKVIEARIEELNLSRSKLRPKLSNLYADVNNCEYRLCQLKVPQSTLDKERQEVSFLLDAEPEPLSHILMQLHIKWQPDRFLSTDCSKENGMKIVRALMDCNPNNSNGIFVIRRSGSQAGHYALTISNDNQIYNCLIEHRDVKHPESCGYAFRNTKLFFATLVDFVRYYSHCSMKEHNSQLNTRLEIPAFKGTL</sequence>
<organism evidence="7">
    <name type="scientific">Anisakis simplex</name>
    <name type="common">Herring worm</name>
    <dbReference type="NCBI Taxonomy" id="6269"/>
    <lineage>
        <taxon>Eukaryota</taxon>
        <taxon>Metazoa</taxon>
        <taxon>Ecdysozoa</taxon>
        <taxon>Nematoda</taxon>
        <taxon>Chromadorea</taxon>
        <taxon>Rhabditida</taxon>
        <taxon>Spirurina</taxon>
        <taxon>Ascaridomorpha</taxon>
        <taxon>Ascaridoidea</taxon>
        <taxon>Anisakidae</taxon>
        <taxon>Anisakis</taxon>
        <taxon>Anisakis simplex complex</taxon>
    </lineage>
</organism>
<dbReference type="EMBL" id="UYRR01031083">
    <property type="protein sequence ID" value="VDK45376.1"/>
    <property type="molecule type" value="Genomic_DNA"/>
</dbReference>